<dbReference type="PANTHER" id="PTHR46825:SF7">
    <property type="entry name" value="D-ALANYL-D-ALANINE CARBOXYPEPTIDASE"/>
    <property type="match status" value="1"/>
</dbReference>
<dbReference type="InterPro" id="IPR050491">
    <property type="entry name" value="AmpC-like"/>
</dbReference>
<dbReference type="Pfam" id="PF00144">
    <property type="entry name" value="Beta-lactamase"/>
    <property type="match status" value="1"/>
</dbReference>
<evidence type="ECO:0000313" key="3">
    <source>
        <dbReference type="EMBL" id="MDV6313483.1"/>
    </source>
</evidence>
<dbReference type="Gene3D" id="3.40.710.10">
    <property type="entry name" value="DD-peptidase/beta-lactamase superfamily"/>
    <property type="match status" value="1"/>
</dbReference>
<keyword evidence="1" id="KW-0732">Signal</keyword>
<dbReference type="PANTHER" id="PTHR46825">
    <property type="entry name" value="D-ALANYL-D-ALANINE-CARBOXYPEPTIDASE/ENDOPEPTIDASE AMPH"/>
    <property type="match status" value="1"/>
</dbReference>
<protein>
    <submittedName>
        <fullName evidence="3">Serine hydrolase domain-containing protein</fullName>
        <ecNumber evidence="3">3.1.1.103</ecNumber>
    </submittedName>
</protein>
<name>A0AAE4R8F7_9ACTN</name>
<dbReference type="EC" id="3.1.1.103" evidence="3"/>
<dbReference type="RefSeq" id="WP_269550769.1">
    <property type="nucleotide sequence ID" value="NZ_JAPWID010000030.1"/>
</dbReference>
<feature type="signal peptide" evidence="1">
    <location>
        <begin position="1"/>
        <end position="21"/>
    </location>
</feature>
<dbReference type="AlphaFoldDB" id="A0AAE4R8F7"/>
<dbReference type="EMBL" id="JAWLKH010000019">
    <property type="protein sequence ID" value="MDV6313483.1"/>
    <property type="molecule type" value="Genomic_DNA"/>
</dbReference>
<dbReference type="PROSITE" id="PS51257">
    <property type="entry name" value="PROKAR_LIPOPROTEIN"/>
    <property type="match status" value="1"/>
</dbReference>
<dbReference type="Proteomes" id="UP001185922">
    <property type="component" value="Unassembled WGS sequence"/>
</dbReference>
<dbReference type="InterPro" id="IPR012338">
    <property type="entry name" value="Beta-lactam/transpept-like"/>
</dbReference>
<accession>A0AAE4R8F7</accession>
<sequence>MAKRWSVVVALLLVVVLAACGSSGSSSESPTSATSADPGKAAAIERIVEDLMASKHLKAVIVRVTQDGDEVITKAFGESQTGIPATPDMNFRNGAVAIAYVAAVLLQLVDEGKVSLDDTIGRWVPEIPHADEVTLGQLATMTSGYQDYVLGNEAFERTELNNPFKAWTTDEMLSYAMDKPLLYEPGTNWNYAHTNYVILGLALQKITGKPVEDLLRERISEPLGLTNTVSNLTATIPESALHAYSSERRGILNLPPDTPFYEETTGWNPSWSITHGAIQTSNIYDVEATGRKLFAGETLSKEAYETMTSTRLRGIARPLSGCATCREMNERYTYGMGVVLAGEWIVQNPLFNGYAAVVGYLPEEKISIAVAVTYESEAFGPDGSYDNGGNPIFSQIGALMAPDHAPPIPRD</sequence>
<dbReference type="InterPro" id="IPR001466">
    <property type="entry name" value="Beta-lactam-related"/>
</dbReference>
<proteinExistence type="predicted"/>
<reference evidence="3" key="1">
    <citation type="submission" date="2023-10" db="EMBL/GenBank/DDBJ databases">
        <title>Development of a sustainable strategy for remediation of hydrocarbon-contaminated territories based on the waste exchange concept.</title>
        <authorList>
            <person name="Krivoruchko A."/>
        </authorList>
    </citation>
    <scope>NUCLEOTIDE SEQUENCE</scope>
    <source>
        <strain evidence="3">IEGM 1279</strain>
    </source>
</reference>
<feature type="domain" description="Beta-lactamase-related" evidence="2">
    <location>
        <begin position="44"/>
        <end position="377"/>
    </location>
</feature>
<evidence type="ECO:0000256" key="1">
    <source>
        <dbReference type="SAM" id="SignalP"/>
    </source>
</evidence>
<gene>
    <name evidence="3" type="ORF">R3Q15_16555</name>
</gene>
<dbReference type="GO" id="GO:0016787">
    <property type="term" value="F:hydrolase activity"/>
    <property type="evidence" value="ECO:0007669"/>
    <property type="project" value="UniProtKB-KW"/>
</dbReference>
<keyword evidence="3" id="KW-0378">Hydrolase</keyword>
<dbReference type="SUPFAM" id="SSF56601">
    <property type="entry name" value="beta-lactamase/transpeptidase-like"/>
    <property type="match status" value="1"/>
</dbReference>
<evidence type="ECO:0000313" key="4">
    <source>
        <dbReference type="Proteomes" id="UP001185922"/>
    </source>
</evidence>
<evidence type="ECO:0000259" key="2">
    <source>
        <dbReference type="Pfam" id="PF00144"/>
    </source>
</evidence>
<comment type="caution">
    <text evidence="3">The sequence shown here is derived from an EMBL/GenBank/DDBJ whole genome shotgun (WGS) entry which is preliminary data.</text>
</comment>
<feature type="chain" id="PRO_5041907479" evidence="1">
    <location>
        <begin position="22"/>
        <end position="411"/>
    </location>
</feature>
<organism evidence="3 4">
    <name type="scientific">Gordonia amicalis</name>
    <dbReference type="NCBI Taxonomy" id="89053"/>
    <lineage>
        <taxon>Bacteria</taxon>
        <taxon>Bacillati</taxon>
        <taxon>Actinomycetota</taxon>
        <taxon>Actinomycetes</taxon>
        <taxon>Mycobacteriales</taxon>
        <taxon>Gordoniaceae</taxon>
        <taxon>Gordonia</taxon>
    </lineage>
</organism>